<reference evidence="1 2" key="1">
    <citation type="submission" date="2017-09" db="EMBL/GenBank/DDBJ databases">
        <title>Large-scale bioinformatics analysis of Bacillus genomes uncovers conserved roles of natural products in bacterial physiology.</title>
        <authorList>
            <consortium name="Agbiome Team Llc"/>
            <person name="Bleich R.M."/>
            <person name="Grubbs K.J."/>
            <person name="Santa Maria K.C."/>
            <person name="Allen S.E."/>
            <person name="Farag S."/>
            <person name="Shank E.A."/>
            <person name="Bowers A."/>
        </authorList>
    </citation>
    <scope>NUCLEOTIDE SEQUENCE [LARGE SCALE GENOMIC DNA]</scope>
    <source>
        <strain evidence="1 2">AFS053130</strain>
    </source>
</reference>
<protein>
    <submittedName>
        <fullName evidence="1">Uncharacterized protein</fullName>
    </submittedName>
</protein>
<accession>A0A2B9E5V9</accession>
<gene>
    <name evidence="1" type="ORF">CN958_11600</name>
</gene>
<sequence>MSFSLLLSRYLRSVRLPPQNSADAKKLGGSRAACKCPIGSTNNHRGKTKPPLIEVSLYYKQKE</sequence>
<comment type="caution">
    <text evidence="1">The sequence shown here is derived from an EMBL/GenBank/DDBJ whole genome shotgun (WGS) entry which is preliminary data.</text>
</comment>
<proteinExistence type="predicted"/>
<evidence type="ECO:0000313" key="2">
    <source>
        <dbReference type="Proteomes" id="UP000222054"/>
    </source>
</evidence>
<evidence type="ECO:0000313" key="1">
    <source>
        <dbReference type="EMBL" id="PGM94689.1"/>
    </source>
</evidence>
<dbReference type="EMBL" id="NUHO01000036">
    <property type="protein sequence ID" value="PGM94689.1"/>
    <property type="molecule type" value="Genomic_DNA"/>
</dbReference>
<organism evidence="1 2">
    <name type="scientific">Bacillus cereus</name>
    <dbReference type="NCBI Taxonomy" id="1396"/>
    <lineage>
        <taxon>Bacteria</taxon>
        <taxon>Bacillati</taxon>
        <taxon>Bacillota</taxon>
        <taxon>Bacilli</taxon>
        <taxon>Bacillales</taxon>
        <taxon>Bacillaceae</taxon>
        <taxon>Bacillus</taxon>
        <taxon>Bacillus cereus group</taxon>
    </lineage>
</organism>
<dbReference type="AlphaFoldDB" id="A0A2B9E5V9"/>
<name>A0A2B9E5V9_BACCE</name>
<dbReference type="Proteomes" id="UP000222054">
    <property type="component" value="Unassembled WGS sequence"/>
</dbReference>